<dbReference type="AlphaFoldDB" id="A0A846TSJ3"/>
<dbReference type="PANTHER" id="PTHR34595:SF7">
    <property type="entry name" value="SLL1039 PROTEIN"/>
    <property type="match status" value="1"/>
</dbReference>
<dbReference type="Proteomes" id="UP000521379">
    <property type="component" value="Unassembled WGS sequence"/>
</dbReference>
<evidence type="ECO:0000259" key="1">
    <source>
        <dbReference type="Pfam" id="PF04168"/>
    </source>
</evidence>
<dbReference type="Pfam" id="PF04168">
    <property type="entry name" value="Alpha-E"/>
    <property type="match status" value="1"/>
</dbReference>
<protein>
    <submittedName>
        <fullName evidence="2">Alpha-E domain-containing protein</fullName>
    </submittedName>
</protein>
<dbReference type="InterPro" id="IPR051680">
    <property type="entry name" value="ATP-dep_Glu-Cys_Ligase-2"/>
</dbReference>
<reference evidence="2 3" key="1">
    <citation type="submission" date="2020-02" db="EMBL/GenBank/DDBJ databases">
        <authorList>
            <person name="Sun Q."/>
        </authorList>
    </citation>
    <scope>NUCLEOTIDE SEQUENCE [LARGE SCALE GENOMIC DNA]</scope>
    <source>
        <strain evidence="2 3">YIM 13062</strain>
    </source>
</reference>
<organism evidence="2 3">
    <name type="scientific">Kocuria subflava</name>
    <dbReference type="NCBI Taxonomy" id="1736139"/>
    <lineage>
        <taxon>Bacteria</taxon>
        <taxon>Bacillati</taxon>
        <taxon>Actinomycetota</taxon>
        <taxon>Actinomycetes</taxon>
        <taxon>Micrococcales</taxon>
        <taxon>Micrococcaceae</taxon>
        <taxon>Kocuria</taxon>
    </lineage>
</organism>
<name>A0A846TSJ3_9MICC</name>
<evidence type="ECO:0000313" key="3">
    <source>
        <dbReference type="Proteomes" id="UP000521379"/>
    </source>
</evidence>
<sequence length="315" mass="35626">MLSRIAESLFWIGRYMERADGVSRILDVHLERITQLPEAQQSSEVRRIMEVMGAPISKDEPDVGDLIHELAWNKDSLTSIAGSVNAARENSRRAREIVSSKMWEAVNSTYYGLNQHRHDVVGTFRMCQWAAERISMIRGQAEMTMSHDQSWQFLTLGVTLERADMTARLLWTRTSGLPAAGLPTSETSWVDILHCAGAYEAFLRTRHGTFNDESAVRFLLLDRLFPRSVIFSLTHAERILEALDPGSRRMGFTNDARRIVGRSRAELEYLDTASVVRELPQHLNAVQAAVAQAAESVTEKYFTHEQESSWFGGVL</sequence>
<accession>A0A846TSJ3</accession>
<feature type="domain" description="DUF403" evidence="1">
    <location>
        <begin position="1"/>
        <end position="302"/>
    </location>
</feature>
<gene>
    <name evidence="2" type="ORF">GTW58_07530</name>
</gene>
<dbReference type="RefSeq" id="WP_047692658.1">
    <property type="nucleotide sequence ID" value="NZ_JAAVUN010000012.1"/>
</dbReference>
<evidence type="ECO:0000313" key="2">
    <source>
        <dbReference type="EMBL" id="NKE09789.1"/>
    </source>
</evidence>
<dbReference type="EMBL" id="JAAVUN010000012">
    <property type="protein sequence ID" value="NKE09789.1"/>
    <property type="molecule type" value="Genomic_DNA"/>
</dbReference>
<dbReference type="InterPro" id="IPR007296">
    <property type="entry name" value="DUF403"/>
</dbReference>
<proteinExistence type="predicted"/>
<comment type="caution">
    <text evidence="2">The sequence shown here is derived from an EMBL/GenBank/DDBJ whole genome shotgun (WGS) entry which is preliminary data.</text>
</comment>
<keyword evidence="3" id="KW-1185">Reference proteome</keyword>
<dbReference type="PANTHER" id="PTHR34595">
    <property type="entry name" value="BLR5612 PROTEIN"/>
    <property type="match status" value="1"/>
</dbReference>